<organism evidence="3 4">
    <name type="scientific">Novipirellula aureliae</name>
    <dbReference type="NCBI Taxonomy" id="2527966"/>
    <lineage>
        <taxon>Bacteria</taxon>
        <taxon>Pseudomonadati</taxon>
        <taxon>Planctomycetota</taxon>
        <taxon>Planctomycetia</taxon>
        <taxon>Pirellulales</taxon>
        <taxon>Pirellulaceae</taxon>
        <taxon>Novipirellula</taxon>
    </lineage>
</organism>
<keyword evidence="4" id="KW-1185">Reference proteome</keyword>
<sequence>MQKVLIQLDTDQHASSFDSITAIDAGVDSLLTYSGVTPNDVRSIVHGAMFTRGIEALKNTAIFVGGTNVSAAESILTTVRDCFFGRFRVSAMLDANGCNTTASAAVVCLAERITLSGATVVVMGSTGPVGRRVCKLLGLSGASVIATSRSIESAEKLAMEVNESLRTNLVRGTQATSAIDKAKLLRAADGLVACGSAGVELVDETTLCQSERLQVAIDLNAVPPAGIGGIDAGNKAKMVGHVCTFGAIGVGGLKMKTHSAAIQALFESNDNVLREEEIFEIAKGV</sequence>
<proteinExistence type="predicted"/>
<evidence type="ECO:0000313" key="3">
    <source>
        <dbReference type="EMBL" id="TWU41508.1"/>
    </source>
</evidence>
<protein>
    <submittedName>
        <fullName evidence="3">Bifunctional protein MdtA</fullName>
    </submittedName>
</protein>
<dbReference type="GO" id="GO:0016491">
    <property type="term" value="F:oxidoreductase activity"/>
    <property type="evidence" value="ECO:0007669"/>
    <property type="project" value="UniProtKB-KW"/>
</dbReference>
<dbReference type="Proteomes" id="UP000315471">
    <property type="component" value="Unassembled WGS sequence"/>
</dbReference>
<dbReference type="Gene3D" id="3.40.50.10280">
    <property type="entry name" value="Methylene-tetrahydromethanopterin dehydrogenase, N-terminal domain"/>
    <property type="match status" value="1"/>
</dbReference>
<dbReference type="InterPro" id="IPR037089">
    <property type="entry name" value="Methyl-teptahyd_DH_N_sf"/>
</dbReference>
<keyword evidence="1" id="KW-0560">Oxidoreductase</keyword>
<dbReference type="RefSeq" id="WP_146600308.1">
    <property type="nucleotide sequence ID" value="NZ_SJPY01000004.1"/>
</dbReference>
<dbReference type="SUPFAM" id="SSF51735">
    <property type="entry name" value="NAD(P)-binding Rossmann-fold domains"/>
    <property type="match status" value="1"/>
</dbReference>
<name>A0A5C6DXX4_9BACT</name>
<dbReference type="OrthoDB" id="6180at2"/>
<comment type="caution">
    <text evidence="3">The sequence shown here is derived from an EMBL/GenBank/DDBJ whole genome shotgun (WGS) entry which is preliminary data.</text>
</comment>
<dbReference type="Gene3D" id="3.40.50.720">
    <property type="entry name" value="NAD(P)-binding Rossmann-like Domain"/>
    <property type="match status" value="1"/>
</dbReference>
<gene>
    <name evidence="3" type="primary">mtdA</name>
    <name evidence="3" type="ORF">Q31b_29570</name>
</gene>
<evidence type="ECO:0000259" key="2">
    <source>
        <dbReference type="Pfam" id="PF09176"/>
    </source>
</evidence>
<evidence type="ECO:0000256" key="1">
    <source>
        <dbReference type="ARBA" id="ARBA00023002"/>
    </source>
</evidence>
<evidence type="ECO:0000313" key="4">
    <source>
        <dbReference type="Proteomes" id="UP000315471"/>
    </source>
</evidence>
<accession>A0A5C6DXX4</accession>
<dbReference type="Pfam" id="PF09176">
    <property type="entry name" value="Mpt_N"/>
    <property type="match status" value="1"/>
</dbReference>
<dbReference type="InterPro" id="IPR036291">
    <property type="entry name" value="NAD(P)-bd_dom_sf"/>
</dbReference>
<feature type="domain" description="Methylene-tetrahydromethanopterin dehydrogenase N-terminal" evidence="2">
    <location>
        <begin position="16"/>
        <end position="96"/>
    </location>
</feature>
<dbReference type="InterPro" id="IPR015259">
    <property type="entry name" value="Methyl-teptahyd_DH_N"/>
</dbReference>
<dbReference type="SUPFAM" id="SSF53223">
    <property type="entry name" value="Aminoacid dehydrogenase-like, N-terminal domain"/>
    <property type="match status" value="1"/>
</dbReference>
<dbReference type="EMBL" id="SJPY01000004">
    <property type="protein sequence ID" value="TWU41508.1"/>
    <property type="molecule type" value="Genomic_DNA"/>
</dbReference>
<reference evidence="3 4" key="1">
    <citation type="submission" date="2019-02" db="EMBL/GenBank/DDBJ databases">
        <title>Deep-cultivation of Planctomycetes and their phenomic and genomic characterization uncovers novel biology.</title>
        <authorList>
            <person name="Wiegand S."/>
            <person name="Jogler M."/>
            <person name="Boedeker C."/>
            <person name="Pinto D."/>
            <person name="Vollmers J."/>
            <person name="Rivas-Marin E."/>
            <person name="Kohn T."/>
            <person name="Peeters S.H."/>
            <person name="Heuer A."/>
            <person name="Rast P."/>
            <person name="Oberbeckmann S."/>
            <person name="Bunk B."/>
            <person name="Jeske O."/>
            <person name="Meyerdierks A."/>
            <person name="Storesund J.E."/>
            <person name="Kallscheuer N."/>
            <person name="Luecker S."/>
            <person name="Lage O.M."/>
            <person name="Pohl T."/>
            <person name="Merkel B.J."/>
            <person name="Hornburger P."/>
            <person name="Mueller R.-W."/>
            <person name="Bruemmer F."/>
            <person name="Labrenz M."/>
            <person name="Spormann A.M."/>
            <person name="Op Den Camp H."/>
            <person name="Overmann J."/>
            <person name="Amann R."/>
            <person name="Jetten M.S.M."/>
            <person name="Mascher T."/>
            <person name="Medema M.H."/>
            <person name="Devos D.P."/>
            <person name="Kaster A.-K."/>
            <person name="Ovreas L."/>
            <person name="Rohde M."/>
            <person name="Galperin M.Y."/>
            <person name="Jogler C."/>
        </authorList>
    </citation>
    <scope>NUCLEOTIDE SEQUENCE [LARGE SCALE GENOMIC DNA]</scope>
    <source>
        <strain evidence="3 4">Q31b</strain>
    </source>
</reference>
<dbReference type="InterPro" id="IPR046346">
    <property type="entry name" value="Aminoacid_DH-like_N_sf"/>
</dbReference>
<dbReference type="AlphaFoldDB" id="A0A5C6DXX4"/>